<dbReference type="Gene3D" id="3.40.50.300">
    <property type="entry name" value="P-loop containing nucleotide triphosphate hydrolases"/>
    <property type="match status" value="1"/>
</dbReference>
<dbReference type="GO" id="GO:0005524">
    <property type="term" value="F:ATP binding"/>
    <property type="evidence" value="ECO:0007669"/>
    <property type="project" value="InterPro"/>
</dbReference>
<geneLocation type="plasmid" evidence="2 3">
    <name>p05</name>
</geneLocation>
<dbReference type="InterPro" id="IPR003593">
    <property type="entry name" value="AAA+_ATPase"/>
</dbReference>
<gene>
    <name evidence="2" type="ORF">BTG_33553</name>
</gene>
<dbReference type="GO" id="GO:0006260">
    <property type="term" value="P:DNA replication"/>
    <property type="evidence" value="ECO:0007669"/>
    <property type="project" value="TreeGrafter"/>
</dbReference>
<dbReference type="SMART" id="SM00382">
    <property type="entry name" value="AAA"/>
    <property type="match status" value="1"/>
</dbReference>
<dbReference type="SUPFAM" id="SSF52540">
    <property type="entry name" value="P-loop containing nucleoside triphosphate hydrolases"/>
    <property type="match status" value="1"/>
</dbReference>
<proteinExistence type="predicted"/>
<evidence type="ECO:0000313" key="2">
    <source>
        <dbReference type="EMBL" id="AFQ20040.1"/>
    </source>
</evidence>
<dbReference type="Proteomes" id="UP000005259">
    <property type="component" value="Plasmid p05"/>
</dbReference>
<dbReference type="InterPro" id="IPR027417">
    <property type="entry name" value="P-loop_NTPase"/>
</dbReference>
<dbReference type="InterPro" id="IPR002611">
    <property type="entry name" value="IstB_ATP-bd"/>
</dbReference>
<feature type="domain" description="AAA+ ATPase" evidence="1">
    <location>
        <begin position="107"/>
        <end position="248"/>
    </location>
</feature>
<reference evidence="2 3" key="1">
    <citation type="submission" date="2012-08" db="EMBL/GenBank/DDBJ databases">
        <authorList>
            <person name="Doggett N."/>
            <person name="Teshima H."/>
            <person name="Bruce D."/>
            <person name="Detter J.C."/>
            <person name="Johnson S.L."/>
            <person name="Han C."/>
        </authorList>
    </citation>
    <scope>NUCLEOTIDE SEQUENCE [LARGE SCALE GENOMIC DNA]</scope>
    <source>
        <strain evidence="2 3">HD-771</strain>
        <plasmid evidence="2 3">p05</plasmid>
    </source>
</reference>
<dbReference type="EMBL" id="CP003757">
    <property type="protein sequence ID" value="AFQ20040.1"/>
    <property type="molecule type" value="Genomic_DNA"/>
</dbReference>
<sequence length="259" mass="29511">MSSDVCTNSENHKKPFPKLCVKGINDGKPTCPICYSREQEKPIIESENERWNDYKDNEKKVAFEKESLIADIAIKNARFENYRPTSEEAQANAEKAVKALKDFLEGAKFNLLLVGNCGAGKTHLAYSIGKELQIKNKEVIFITMSELVRKIKSTFNKDSALTEDDIIRRLVEVEFLILDDLGAELGALNSNDKATRFINTILFSIFDGRQGKATIVTMNLSSERIEEAYDERIVSRLLGNRVSIVFKETKDFRRRKIEF</sequence>
<name>A0A9W3P1D2_BACTU</name>
<keyword evidence="2" id="KW-0614">Plasmid</keyword>
<evidence type="ECO:0000259" key="1">
    <source>
        <dbReference type="SMART" id="SM00382"/>
    </source>
</evidence>
<dbReference type="PANTHER" id="PTHR30050:SF4">
    <property type="entry name" value="ATP-BINDING PROTEIN RV3427C IN INSERTION SEQUENCE-RELATED"/>
    <property type="match status" value="1"/>
</dbReference>
<dbReference type="CDD" id="cd00009">
    <property type="entry name" value="AAA"/>
    <property type="match status" value="1"/>
</dbReference>
<dbReference type="PANTHER" id="PTHR30050">
    <property type="entry name" value="CHROMOSOMAL REPLICATION INITIATOR PROTEIN DNAA"/>
    <property type="match status" value="1"/>
</dbReference>
<dbReference type="AlphaFoldDB" id="A0A9W3P1D2"/>
<evidence type="ECO:0000313" key="3">
    <source>
        <dbReference type="Proteomes" id="UP000005259"/>
    </source>
</evidence>
<dbReference type="RefSeq" id="WP_000093398.1">
    <property type="nucleotide sequence ID" value="NC_018502.1"/>
</dbReference>
<dbReference type="Pfam" id="PF01695">
    <property type="entry name" value="IstB_IS21"/>
    <property type="match status" value="1"/>
</dbReference>
<protein>
    <submittedName>
        <fullName evidence="2">ATPase</fullName>
    </submittedName>
</protein>
<accession>A0A9W3P1D2</accession>
<dbReference type="KEGG" id="bti:BTG_33553"/>
<organism evidence="2 3">
    <name type="scientific">Bacillus thuringiensis HD-771</name>
    <dbReference type="NCBI Taxonomy" id="1218175"/>
    <lineage>
        <taxon>Bacteria</taxon>
        <taxon>Bacillati</taxon>
        <taxon>Bacillota</taxon>
        <taxon>Bacilli</taxon>
        <taxon>Bacillales</taxon>
        <taxon>Bacillaceae</taxon>
        <taxon>Bacillus</taxon>
        <taxon>Bacillus cereus group</taxon>
    </lineage>
</organism>